<dbReference type="EMBL" id="JBHFFA010000007">
    <property type="protein sequence ID" value="KAL2611495.1"/>
    <property type="molecule type" value="Genomic_DNA"/>
</dbReference>
<dbReference type="Proteomes" id="UP001605036">
    <property type="component" value="Unassembled WGS sequence"/>
</dbReference>
<evidence type="ECO:0000313" key="1">
    <source>
        <dbReference type="EMBL" id="KAL2611495.1"/>
    </source>
</evidence>
<reference evidence="1 2" key="1">
    <citation type="submission" date="2024-09" db="EMBL/GenBank/DDBJ databases">
        <title>Chromosome-scale assembly of Riccia fluitans.</title>
        <authorList>
            <person name="Paukszto L."/>
            <person name="Sawicki J."/>
            <person name="Karawczyk K."/>
            <person name="Piernik-Szablinska J."/>
            <person name="Szczecinska M."/>
            <person name="Mazdziarz M."/>
        </authorList>
    </citation>
    <scope>NUCLEOTIDE SEQUENCE [LARGE SCALE GENOMIC DNA]</scope>
    <source>
        <strain evidence="1">Rf_01</strain>
        <tissue evidence="1">Aerial parts of the thallus</tissue>
    </source>
</reference>
<keyword evidence="2" id="KW-1185">Reference proteome</keyword>
<gene>
    <name evidence="1" type="ORF">R1flu_023187</name>
</gene>
<organism evidence="1 2">
    <name type="scientific">Riccia fluitans</name>
    <dbReference type="NCBI Taxonomy" id="41844"/>
    <lineage>
        <taxon>Eukaryota</taxon>
        <taxon>Viridiplantae</taxon>
        <taxon>Streptophyta</taxon>
        <taxon>Embryophyta</taxon>
        <taxon>Marchantiophyta</taxon>
        <taxon>Marchantiopsida</taxon>
        <taxon>Marchantiidae</taxon>
        <taxon>Marchantiales</taxon>
        <taxon>Ricciaceae</taxon>
        <taxon>Riccia</taxon>
    </lineage>
</organism>
<comment type="caution">
    <text evidence="1">The sequence shown here is derived from an EMBL/GenBank/DDBJ whole genome shotgun (WGS) entry which is preliminary data.</text>
</comment>
<dbReference type="AlphaFoldDB" id="A0ABD1XRB0"/>
<proteinExistence type="predicted"/>
<evidence type="ECO:0000313" key="2">
    <source>
        <dbReference type="Proteomes" id="UP001605036"/>
    </source>
</evidence>
<protein>
    <submittedName>
        <fullName evidence="1">Uncharacterized protein</fullName>
    </submittedName>
</protein>
<sequence length="71" mass="8373">MTLSLLWLEEEGERKRTRPERPCCCTRGSLEMRAAFLLDEHTESDVMTSSVWLLLLWRLCSVVKALVVYWQ</sequence>
<name>A0ABD1XRB0_9MARC</name>
<accession>A0ABD1XRB0</accession>